<dbReference type="EMBL" id="AWGJ01000008">
    <property type="protein sequence ID" value="ODN77077.1"/>
    <property type="molecule type" value="Genomic_DNA"/>
</dbReference>
<dbReference type="RefSeq" id="XP_018992450.1">
    <property type="nucleotide sequence ID" value="XM_019139959.1"/>
</dbReference>
<proteinExistence type="predicted"/>
<keyword evidence="2" id="KW-1185">Reference proteome</keyword>
<gene>
    <name evidence="1" type="ORF">L202_05614</name>
</gene>
<sequence length="136" mass="15770">MLGDRDPKNQLIVANPLEEAKIAGFDSAGYGLPKEDQERRQLARNCMTKFSTQLVYRRIPVEYIVETVVITRNSLPWDDIPRGWFRGAADPSSQPHYNWLHQLSFSPFMYLQYGTTQSNIMLEKNKIESVLEKEAY</sequence>
<dbReference type="RefSeq" id="XP_018992451.1">
    <property type="nucleotide sequence ID" value="XM_019139960.1"/>
</dbReference>
<evidence type="ECO:0000313" key="2">
    <source>
        <dbReference type="Proteomes" id="UP000094065"/>
    </source>
</evidence>
<dbReference type="Proteomes" id="UP000094065">
    <property type="component" value="Unassembled WGS sequence"/>
</dbReference>
<evidence type="ECO:0000313" key="1">
    <source>
        <dbReference type="EMBL" id="ODN77076.1"/>
    </source>
</evidence>
<accession>A0A1E3HMX6</accession>
<reference evidence="1 2" key="1">
    <citation type="submission" date="2016-06" db="EMBL/GenBank/DDBJ databases">
        <title>Evolution of pathogenesis and genome organization in the Tremellales.</title>
        <authorList>
            <person name="Cuomo C."/>
            <person name="Litvintseva A."/>
            <person name="Heitman J."/>
            <person name="Chen Y."/>
            <person name="Sun S."/>
            <person name="Springer D."/>
            <person name="Dromer F."/>
            <person name="Young S."/>
            <person name="Zeng Q."/>
            <person name="Chapman S."/>
            <person name="Gujja S."/>
            <person name="Saif S."/>
            <person name="Birren B."/>
        </authorList>
    </citation>
    <scope>NUCLEOTIDE SEQUENCE [LARGE SCALE GENOMIC DNA]</scope>
    <source>
        <strain evidence="1 2">CBS 6039</strain>
    </source>
</reference>
<dbReference type="GeneID" id="30156923"/>
<comment type="caution">
    <text evidence="1">The sequence shown here is derived from an EMBL/GenBank/DDBJ whole genome shotgun (WGS) entry which is preliminary data.</text>
</comment>
<protein>
    <submittedName>
        <fullName evidence="1">Uncharacterized protein</fullName>
    </submittedName>
</protein>
<name>A0A1E3HMX6_9TREE</name>
<dbReference type="AlphaFoldDB" id="A0A1E3HMX6"/>
<organism evidence="1 2">
    <name type="scientific">Cryptococcus amylolentus CBS 6039</name>
    <dbReference type="NCBI Taxonomy" id="1295533"/>
    <lineage>
        <taxon>Eukaryota</taxon>
        <taxon>Fungi</taxon>
        <taxon>Dikarya</taxon>
        <taxon>Basidiomycota</taxon>
        <taxon>Agaricomycotina</taxon>
        <taxon>Tremellomycetes</taxon>
        <taxon>Tremellales</taxon>
        <taxon>Cryptococcaceae</taxon>
        <taxon>Cryptococcus</taxon>
    </lineage>
</organism>
<dbReference type="EMBL" id="AWGJ01000008">
    <property type="protein sequence ID" value="ODN77076.1"/>
    <property type="molecule type" value="Genomic_DNA"/>
</dbReference>